<keyword evidence="9" id="KW-0325">Glycoprotein</keyword>
<dbReference type="Gene3D" id="1.10.238.10">
    <property type="entry name" value="EF-hand"/>
    <property type="match status" value="1"/>
</dbReference>
<feature type="domain" description="Ion transport" evidence="14">
    <location>
        <begin position="937"/>
        <end position="1244"/>
    </location>
</feature>
<evidence type="ECO:0000256" key="1">
    <source>
        <dbReference type="ARBA" id="ARBA00004141"/>
    </source>
</evidence>
<evidence type="ECO:0000256" key="12">
    <source>
        <dbReference type="SAM" id="MobiDB-lite"/>
    </source>
</evidence>
<evidence type="ECO:0000256" key="2">
    <source>
        <dbReference type="ARBA" id="ARBA00022448"/>
    </source>
</evidence>
<feature type="domain" description="Ion transport" evidence="14">
    <location>
        <begin position="1301"/>
        <end position="1533"/>
    </location>
</feature>
<evidence type="ECO:0000256" key="8">
    <source>
        <dbReference type="ARBA" id="ARBA00023136"/>
    </source>
</evidence>
<feature type="domain" description="Voltage-dependent L-type calcium channel IQ-associated" evidence="15">
    <location>
        <begin position="1547"/>
        <end position="1597"/>
    </location>
</feature>
<evidence type="ECO:0000256" key="10">
    <source>
        <dbReference type="ARBA" id="ARBA00023303"/>
    </source>
</evidence>
<keyword evidence="10" id="KW-0407">Ion channel</keyword>
<keyword evidence="5" id="KW-0851">Voltage-gated channel</keyword>
<feature type="transmembrane region" description="Helical" evidence="13">
    <location>
        <begin position="1334"/>
        <end position="1357"/>
    </location>
</feature>
<feature type="region of interest" description="Disordered" evidence="12">
    <location>
        <begin position="1667"/>
        <end position="1692"/>
    </location>
</feature>
<dbReference type="InterPro" id="IPR027359">
    <property type="entry name" value="Volt_channel_dom_sf"/>
</dbReference>
<feature type="transmembrane region" description="Helical" evidence="13">
    <location>
        <begin position="566"/>
        <end position="585"/>
    </location>
</feature>
<organism evidence="16 17">
    <name type="scientific">Cymbomonas tetramitiformis</name>
    <dbReference type="NCBI Taxonomy" id="36881"/>
    <lineage>
        <taxon>Eukaryota</taxon>
        <taxon>Viridiplantae</taxon>
        <taxon>Chlorophyta</taxon>
        <taxon>Pyramimonadophyceae</taxon>
        <taxon>Pyramimonadales</taxon>
        <taxon>Pyramimonadaceae</taxon>
        <taxon>Cymbomonas</taxon>
    </lineage>
</organism>
<feature type="transmembrane region" description="Helical" evidence="13">
    <location>
        <begin position="1505"/>
        <end position="1525"/>
    </location>
</feature>
<feature type="transmembrane region" description="Helical" evidence="13">
    <location>
        <begin position="1304"/>
        <end position="1322"/>
    </location>
</feature>
<keyword evidence="2" id="KW-0813">Transport</keyword>
<dbReference type="Pfam" id="PF16905">
    <property type="entry name" value="GPHH"/>
    <property type="match status" value="1"/>
</dbReference>
<evidence type="ECO:0000256" key="6">
    <source>
        <dbReference type="ARBA" id="ARBA00022989"/>
    </source>
</evidence>
<keyword evidence="4" id="KW-0677">Repeat</keyword>
<keyword evidence="17" id="KW-1185">Reference proteome</keyword>
<feature type="transmembrane region" description="Helical" evidence="13">
    <location>
        <begin position="401"/>
        <end position="431"/>
    </location>
</feature>
<feature type="domain" description="Ion transport" evidence="14">
    <location>
        <begin position="567"/>
        <end position="835"/>
    </location>
</feature>
<evidence type="ECO:0000256" key="11">
    <source>
        <dbReference type="SAM" id="Coils"/>
    </source>
</evidence>
<dbReference type="Gene3D" id="1.20.120.350">
    <property type="entry name" value="Voltage-gated potassium channels. Chain C"/>
    <property type="match status" value="4"/>
</dbReference>
<dbReference type="InterPro" id="IPR005821">
    <property type="entry name" value="Ion_trans_dom"/>
</dbReference>
<feature type="transmembrane region" description="Helical" evidence="13">
    <location>
        <begin position="1214"/>
        <end position="1237"/>
    </location>
</feature>
<dbReference type="GO" id="GO:0001518">
    <property type="term" value="C:voltage-gated sodium channel complex"/>
    <property type="evidence" value="ECO:0007669"/>
    <property type="project" value="TreeGrafter"/>
</dbReference>
<feature type="transmembrane region" description="Helical" evidence="13">
    <location>
        <begin position="1017"/>
        <end position="1037"/>
    </location>
</feature>
<dbReference type="GO" id="GO:0022843">
    <property type="term" value="F:voltage-gated monoatomic cation channel activity"/>
    <property type="evidence" value="ECO:0007669"/>
    <property type="project" value="UniProtKB-ARBA"/>
</dbReference>
<evidence type="ECO:0000259" key="14">
    <source>
        <dbReference type="Pfam" id="PF00520"/>
    </source>
</evidence>
<gene>
    <name evidence="16" type="ORF">CYMTET_47370</name>
</gene>
<evidence type="ECO:0000256" key="4">
    <source>
        <dbReference type="ARBA" id="ARBA00022737"/>
    </source>
</evidence>
<keyword evidence="7" id="KW-0406">Ion transport</keyword>
<dbReference type="InterPro" id="IPR031649">
    <property type="entry name" value="GPHH_dom"/>
</dbReference>
<feature type="transmembrane region" description="Helical" evidence="13">
    <location>
        <begin position="802"/>
        <end position="826"/>
    </location>
</feature>
<feature type="transmembrane region" description="Helical" evidence="13">
    <location>
        <begin position="233"/>
        <end position="255"/>
    </location>
</feature>
<keyword evidence="3 13" id="KW-0812">Transmembrane</keyword>
<evidence type="ECO:0000256" key="5">
    <source>
        <dbReference type="ARBA" id="ARBA00022882"/>
    </source>
</evidence>
<feature type="transmembrane region" description="Helical" evidence="13">
    <location>
        <begin position="276"/>
        <end position="302"/>
    </location>
</feature>
<feature type="transmembrane region" description="Helical" evidence="13">
    <location>
        <begin position="1369"/>
        <end position="1388"/>
    </location>
</feature>
<evidence type="ECO:0000313" key="17">
    <source>
        <dbReference type="Proteomes" id="UP001190700"/>
    </source>
</evidence>
<keyword evidence="11" id="KW-0175">Coiled coil</keyword>
<dbReference type="Proteomes" id="UP001190700">
    <property type="component" value="Unassembled WGS sequence"/>
</dbReference>
<protein>
    <submittedName>
        <fullName evidence="16">Uncharacterized protein</fullName>
    </submittedName>
</protein>
<evidence type="ECO:0000256" key="7">
    <source>
        <dbReference type="ARBA" id="ARBA00023065"/>
    </source>
</evidence>
<feature type="domain" description="Ion transport" evidence="14">
    <location>
        <begin position="163"/>
        <end position="434"/>
    </location>
</feature>
<feature type="transmembrane region" description="Helical" evidence="13">
    <location>
        <begin position="1430"/>
        <end position="1452"/>
    </location>
</feature>
<dbReference type="FunFam" id="1.20.120.350:FF:000095">
    <property type="entry name" value="Voltage-gated Ca2+ channel, alpha subunit"/>
    <property type="match status" value="1"/>
</dbReference>
<dbReference type="FunFam" id="1.20.120.350:FF:000009">
    <property type="entry name" value="Voltage-dependent T-type calcium channel subunit alpha"/>
    <property type="match status" value="1"/>
</dbReference>
<evidence type="ECO:0000259" key="15">
    <source>
        <dbReference type="Pfam" id="PF16905"/>
    </source>
</evidence>
<dbReference type="Gene3D" id="1.10.287.70">
    <property type="match status" value="4"/>
</dbReference>
<feature type="coiled-coil region" evidence="11">
    <location>
        <begin position="430"/>
        <end position="457"/>
    </location>
</feature>
<dbReference type="Pfam" id="PF00520">
    <property type="entry name" value="Ion_trans"/>
    <property type="match status" value="4"/>
</dbReference>
<dbReference type="GO" id="GO:0005248">
    <property type="term" value="F:voltage-gated sodium channel activity"/>
    <property type="evidence" value="ECO:0007669"/>
    <property type="project" value="TreeGrafter"/>
</dbReference>
<comment type="caution">
    <text evidence="16">The sequence shown here is derived from an EMBL/GenBank/DDBJ whole genome shotgun (WGS) entry which is preliminary data.</text>
</comment>
<feature type="transmembrane region" description="Helical" evidence="13">
    <location>
        <begin position="976"/>
        <end position="997"/>
    </location>
</feature>
<dbReference type="EMBL" id="LGRX02033100">
    <property type="protein sequence ID" value="KAK3242941.1"/>
    <property type="molecule type" value="Genomic_DNA"/>
</dbReference>
<accession>A0AAE0BUC1</accession>
<name>A0AAE0BUC1_9CHLO</name>
<evidence type="ECO:0000256" key="3">
    <source>
        <dbReference type="ARBA" id="ARBA00022692"/>
    </source>
</evidence>
<dbReference type="SUPFAM" id="SSF81324">
    <property type="entry name" value="Voltage-gated potassium channels"/>
    <property type="match status" value="4"/>
</dbReference>
<feature type="transmembrane region" description="Helical" evidence="13">
    <location>
        <begin position="201"/>
        <end position="221"/>
    </location>
</feature>
<reference evidence="16 17" key="1">
    <citation type="journal article" date="2015" name="Genome Biol. Evol.">
        <title>Comparative Genomics of a Bacterivorous Green Alga Reveals Evolutionary Causalities and Consequences of Phago-Mixotrophic Mode of Nutrition.</title>
        <authorList>
            <person name="Burns J.A."/>
            <person name="Paasch A."/>
            <person name="Narechania A."/>
            <person name="Kim E."/>
        </authorList>
    </citation>
    <scope>NUCLEOTIDE SEQUENCE [LARGE SCALE GENOMIC DNA]</scope>
    <source>
        <strain evidence="16 17">PLY_AMNH</strain>
    </source>
</reference>
<evidence type="ECO:0000313" key="16">
    <source>
        <dbReference type="EMBL" id="KAK3242941.1"/>
    </source>
</evidence>
<comment type="subcellular location">
    <subcellularLocation>
        <location evidence="1">Membrane</location>
        <topology evidence="1">Multi-pass membrane protein</topology>
    </subcellularLocation>
</comment>
<keyword evidence="6 13" id="KW-1133">Transmembrane helix</keyword>
<feature type="transmembrane region" description="Helical" evidence="13">
    <location>
        <begin position="693"/>
        <end position="713"/>
    </location>
</feature>
<dbReference type="InterPro" id="IPR043203">
    <property type="entry name" value="VGCC_Ca_Na"/>
</dbReference>
<feature type="transmembrane region" description="Helical" evidence="13">
    <location>
        <begin position="1068"/>
        <end position="1095"/>
    </location>
</feature>
<evidence type="ECO:0000256" key="13">
    <source>
        <dbReference type="SAM" id="Phobius"/>
    </source>
</evidence>
<keyword evidence="8 13" id="KW-0472">Membrane</keyword>
<dbReference type="PANTHER" id="PTHR10037:SF62">
    <property type="entry name" value="SODIUM CHANNEL PROTEIN 60E"/>
    <property type="match status" value="1"/>
</dbReference>
<dbReference type="PANTHER" id="PTHR10037">
    <property type="entry name" value="VOLTAGE-GATED CATION CHANNEL CALCIUM AND SODIUM"/>
    <property type="match status" value="1"/>
</dbReference>
<feature type="transmembrane region" description="Helical" evidence="13">
    <location>
        <begin position="597"/>
        <end position="619"/>
    </location>
</feature>
<proteinExistence type="predicted"/>
<evidence type="ECO:0000256" key="9">
    <source>
        <dbReference type="ARBA" id="ARBA00023180"/>
    </source>
</evidence>
<sequence length="1692" mass="188969">MADEGPNSTAAASPRGLALASKGNASFEDLQEIILPGGVQVSGVEGEDVFVDASSPSPDIVSSPALPQFTISENSEASSTIGKARGFDAFKLKADLDESNEAADYVKDERERCFLEAEFKKIEAEALKDKLTPDKFTERSLFVFHKDSVVRSKFMQIMFSPRFDQTTNALILLNCVCLALYDPNGNQDDITNVISTQSETVFTVLFSGEVIIKVVAMGFVMDKYSYCRDGWNMMDLFVVLLGWAVYLPGVGNFLALRTIRLIRPLRTIGGNPGLRLYAVALLDSVPLLIDVFLLWGFVYVIFGITAMSLWSGKFHYHCVPNDEKTIVVDDLNTVCGQSSCPQGYFCTNRDYKGGLLPNPNFGGSNFDNFGWSFVAIFQTLTMEGWVELKQFTSNAWSEWAVFYWVLLILFGSFFVVNLATAVVFASFTRMASKEEEMRKKREQLQHLQDKVRASMHRFAHIGLGSGVEELELVRLASVSGPAGRSWACEACIGLGAGVEELELKRNFKYVGHAAHIGALITLAKFKNGSAEAVVPLTPFEALCARFSSALHLHTIQRACFHCAESAWLQNSVLFVILLNSVTLAIWHDGISRNLEDTLRICNLIFTIFFAFECVLKLCAYGVRGYLKSRENQFDFVVVITSLLELAISWNNSSESSGIEGISVLRSFRLLRMLRLFESWESLKDLLSMVQNSMAAIGNFSIILVVVLFTFSLLGMQLFGDSLCETYECSDPAMGIEQLCVGQYSPDGANSVELVDREWRCLEKSPANYSNLYWAALSTFQCFTAENFFVIMFQAVAATSGWAVAYFVLQLFCGHYILMNLFLAGIVQNVVDTQEKEVSAKKEAQEAKAGGKVVKDVQADGDGDTWMDKAGDHISQWVVGASLSIHNLFDEADEKKAKGDPADCTDAVAYQWPDAFSLFLFSPAHSFRKACLFVVSHSQFENVVTVCIMVSSLALCLENPNRDQGATMEVSLRALDYFFTAIFTLEMLMKVVAFGLAYPQKVGLGTAYLRNGWNKLDFVIVVISIVSLVLDTEALKAFKAMRTLRALRPLRLLTHNDGMRQTVATLLNVIPAVLNLIVLFLLGNLVFAILGVQLFAGKMGYCTDSDREYKEGYAPDGMVPEDVECVGSSWEGGQWVQREWRVDRPHFDNTWEAFIVLFEIASMEDWNEAMYKGIAADSVGSWLLKRRARSLDRSCKHSEHVVQGLGPAEAQPLQALYFLAYVVVGSLFVANLLVSTVVNEYLKRRDNEDFGLLTKEQQEWLAQTKEIMETRPERLPAPPARNTNSIFGKFRYVLFRQIIKPRFDIFIMCVIFLNIAMMMFAHYDQSEEFTFGLNVINGAFALFFLMEAAAKITAFGFYQYWMDGWNKFDFVIVLLSIFTFVIERMGASIGFNPTLVRVFRVFRTARVLRVIRTAKGLRMLLRTFIFSLPSLWNVGSLLFLVMFVYSILGMYLLGGCPQGEVIDQDTNFETFTNAIFVLLRSCTGENWNSIFHAYLEEGYYVATPFFTTYLLIVSFVMLNLFIAVILENFAQASSMEDSLLSSVDYAKFTDLWGQFDPDATQLIKAQHVPQLLMKIDPPLGMKGLNSLEVLHSMKEMNLVDHGEEGNVHFYELLSARSFHVMGSNLPKGLEKKVRIGTQSAFPTLLTLQPAAVPVVAHFAAMKLQAAARGRTPENPPGGTPEGDLAAPGDSKEL</sequence>